<dbReference type="EMBL" id="JBBNAF010000011">
    <property type="protein sequence ID" value="KAK9098225.1"/>
    <property type="molecule type" value="Genomic_DNA"/>
</dbReference>
<dbReference type="PANTHER" id="PTHR33476:SF22">
    <property type="entry name" value="PROTEIN POLAR LOCALIZATION DURING ASYMMETRIC DIVISION AND REDISTRIBUTION"/>
    <property type="match status" value="1"/>
</dbReference>
<comment type="caution">
    <text evidence="2">The sequence shown here is derived from an EMBL/GenBank/DDBJ whole genome shotgun (WGS) entry which is preliminary data.</text>
</comment>
<dbReference type="InterPro" id="IPR040348">
    <property type="entry name" value="POLAR-like"/>
</dbReference>
<proteinExistence type="predicted"/>
<keyword evidence="3" id="KW-1185">Reference proteome</keyword>
<evidence type="ECO:0000313" key="3">
    <source>
        <dbReference type="Proteomes" id="UP001420932"/>
    </source>
</evidence>
<organism evidence="2 3">
    <name type="scientific">Stephania yunnanensis</name>
    <dbReference type="NCBI Taxonomy" id="152371"/>
    <lineage>
        <taxon>Eukaryota</taxon>
        <taxon>Viridiplantae</taxon>
        <taxon>Streptophyta</taxon>
        <taxon>Embryophyta</taxon>
        <taxon>Tracheophyta</taxon>
        <taxon>Spermatophyta</taxon>
        <taxon>Magnoliopsida</taxon>
        <taxon>Ranunculales</taxon>
        <taxon>Menispermaceae</taxon>
        <taxon>Menispermoideae</taxon>
        <taxon>Cissampelideae</taxon>
        <taxon>Stephania</taxon>
    </lineage>
</organism>
<name>A0AAP0ETZ6_9MAGN</name>
<protein>
    <submittedName>
        <fullName evidence="2">Uncharacterized protein</fullName>
    </submittedName>
</protein>
<accession>A0AAP0ETZ6</accession>
<reference evidence="2 3" key="1">
    <citation type="submission" date="2024-01" db="EMBL/GenBank/DDBJ databases">
        <title>Genome assemblies of Stephania.</title>
        <authorList>
            <person name="Yang L."/>
        </authorList>
    </citation>
    <scope>NUCLEOTIDE SEQUENCE [LARGE SCALE GENOMIC DNA]</scope>
    <source>
        <strain evidence="2">YNDBR</strain>
        <tissue evidence="2">Leaf</tissue>
    </source>
</reference>
<dbReference type="AlphaFoldDB" id="A0AAP0ETZ6"/>
<evidence type="ECO:0000313" key="2">
    <source>
        <dbReference type="EMBL" id="KAK9098225.1"/>
    </source>
</evidence>
<feature type="coiled-coil region" evidence="1">
    <location>
        <begin position="50"/>
        <end position="81"/>
    </location>
</feature>
<gene>
    <name evidence="2" type="ORF">Syun_025270</name>
</gene>
<dbReference type="PANTHER" id="PTHR33476">
    <property type="entry name" value="EMB|CAB62613.1"/>
    <property type="match status" value="1"/>
</dbReference>
<keyword evidence="1" id="KW-0175">Coiled coil</keyword>
<dbReference type="GO" id="GO:0008356">
    <property type="term" value="P:asymmetric cell division"/>
    <property type="evidence" value="ECO:0007669"/>
    <property type="project" value="InterPro"/>
</dbReference>
<evidence type="ECO:0000256" key="1">
    <source>
        <dbReference type="SAM" id="Coils"/>
    </source>
</evidence>
<dbReference type="Proteomes" id="UP001420932">
    <property type="component" value="Unassembled WGS sequence"/>
</dbReference>
<sequence length="153" mass="17218">MAEEDRVPAAFLFLRTHGLSPLEHTTVLDGFKRAGVGIGVSPDELQWRLHELLEERQQEQIEELELALESTKQAKALFKRNGGLLVEGHCRTHFSACSIFHSLAKISTKQLNIFMDNTKVGAELGLSGTTTQKKELQLLVFDCFLINLQNQTR</sequence>